<feature type="compositionally biased region" description="Polar residues" evidence="1">
    <location>
        <begin position="1"/>
        <end position="10"/>
    </location>
</feature>
<proteinExistence type="predicted"/>
<organism evidence="2 3">
    <name type="scientific">Tessaracoccus rhinocerotis</name>
    <dbReference type="NCBI Taxonomy" id="1689449"/>
    <lineage>
        <taxon>Bacteria</taxon>
        <taxon>Bacillati</taxon>
        <taxon>Actinomycetota</taxon>
        <taxon>Actinomycetes</taxon>
        <taxon>Propionibacteriales</taxon>
        <taxon>Propionibacteriaceae</taxon>
        <taxon>Tessaracoccus</taxon>
    </lineage>
</organism>
<protein>
    <submittedName>
        <fullName evidence="2">Uncharacterized protein</fullName>
    </submittedName>
</protein>
<dbReference type="Proteomes" id="UP000317638">
    <property type="component" value="Unassembled WGS sequence"/>
</dbReference>
<dbReference type="EMBL" id="VKKG01000006">
    <property type="protein sequence ID" value="TRY16932.1"/>
    <property type="molecule type" value="Genomic_DNA"/>
</dbReference>
<gene>
    <name evidence="2" type="ORF">FOJ82_13785</name>
</gene>
<evidence type="ECO:0000256" key="1">
    <source>
        <dbReference type="SAM" id="MobiDB-lite"/>
    </source>
</evidence>
<evidence type="ECO:0000313" key="3">
    <source>
        <dbReference type="Proteomes" id="UP000317638"/>
    </source>
</evidence>
<name>A0A553JWV6_9ACTN</name>
<dbReference type="RefSeq" id="WP_143939075.1">
    <property type="nucleotide sequence ID" value="NZ_VKKG01000006.1"/>
</dbReference>
<feature type="compositionally biased region" description="Basic and acidic residues" evidence="1">
    <location>
        <begin position="25"/>
        <end position="36"/>
    </location>
</feature>
<sequence length="329" mass="36852">MNANTPTFHDTGTLPEVDGQWLRPSSDHPAEPRWGHPDGLQVGLSPTPGPRGLLRLFTPYLDHPRERLLNFVAVEPVVSGQSARGFSELEPSQLDGLPGKRFWSADSLGHAEPSDPQWPARGVVEEVDGVEHLTVWVHSERFENGAEVSVRVRFRADRPHEVSLAAFRRPGSAELQHCVLTATMGNFARLRELHLRDRVVTPAELWPGFERTDFAEHGRFGVEELQRSPDGGVVVAATPDERAPHEAVAAEGTATHWSYVGRRAVQGWRVPQPSPQLEVLVNGRWAYWASESPIPGGVSYENFEILEPFTEGQEFIYWAEPIDERDFTW</sequence>
<dbReference type="OrthoDB" id="3352011at2"/>
<keyword evidence="3" id="KW-1185">Reference proteome</keyword>
<comment type="caution">
    <text evidence="2">The sequence shown here is derived from an EMBL/GenBank/DDBJ whole genome shotgun (WGS) entry which is preliminary data.</text>
</comment>
<dbReference type="AlphaFoldDB" id="A0A553JWV6"/>
<evidence type="ECO:0000313" key="2">
    <source>
        <dbReference type="EMBL" id="TRY16932.1"/>
    </source>
</evidence>
<feature type="region of interest" description="Disordered" evidence="1">
    <location>
        <begin position="1"/>
        <end position="47"/>
    </location>
</feature>
<accession>A0A553JWV6</accession>
<reference evidence="2 3" key="1">
    <citation type="submission" date="2019-07" db="EMBL/GenBank/DDBJ databases">
        <authorList>
            <person name="Zhou L.-Y."/>
        </authorList>
    </citation>
    <scope>NUCLEOTIDE SEQUENCE [LARGE SCALE GENOMIC DNA]</scope>
    <source>
        <strain evidence="2 3">YIM 101269</strain>
    </source>
</reference>